<dbReference type="EMBL" id="WMBR01000003">
    <property type="protein sequence ID" value="MXP22528.1"/>
    <property type="molecule type" value="Genomic_DNA"/>
</dbReference>
<gene>
    <name evidence="1" type="ORF">GIY30_14370</name>
</gene>
<dbReference type="Proteomes" id="UP000475545">
    <property type="component" value="Unassembled WGS sequence"/>
</dbReference>
<evidence type="ECO:0000313" key="1">
    <source>
        <dbReference type="EMBL" id="MXP22528.1"/>
    </source>
</evidence>
<comment type="caution">
    <text evidence="1">The sequence shown here is derived from an EMBL/GenBank/DDBJ whole genome shotgun (WGS) entry which is preliminary data.</text>
</comment>
<reference evidence="1 2" key="1">
    <citation type="submission" date="2019-11" db="EMBL/GenBank/DDBJ databases">
        <title>Gordonia sp. nov., a novel actinobacterium isolated from mangrove soil in Hainan.</title>
        <authorList>
            <person name="Huang X."/>
            <person name="Xie Y."/>
            <person name="Chu X."/>
            <person name="Xiao K."/>
        </authorList>
    </citation>
    <scope>NUCLEOTIDE SEQUENCE [LARGE SCALE GENOMIC DNA]</scope>
    <source>
        <strain evidence="1 2">HNM0687</strain>
    </source>
</reference>
<dbReference type="AlphaFoldDB" id="A0A6L7GVH7"/>
<keyword evidence="2" id="KW-1185">Reference proteome</keyword>
<proteinExistence type="predicted"/>
<organism evidence="1 2">
    <name type="scientific">Gordonia mangrovi</name>
    <dbReference type="NCBI Taxonomy" id="2665643"/>
    <lineage>
        <taxon>Bacteria</taxon>
        <taxon>Bacillati</taxon>
        <taxon>Actinomycetota</taxon>
        <taxon>Actinomycetes</taxon>
        <taxon>Mycobacteriales</taxon>
        <taxon>Gordoniaceae</taxon>
        <taxon>Gordonia</taxon>
    </lineage>
</organism>
<sequence>MTLISSLRRPWATAALALMVIGTSLGGGVAAAEPAIAPEDLPVAGEPMPVGEGEYSYLATHEITDRASSMDLPEAIAALPVPQQYRPANLGLAAQFDMALTSALNSPGGCVQVVVDPRARSGSLFNYGFFPVAGEYCS</sequence>
<accession>A0A6L7GVH7</accession>
<protein>
    <submittedName>
        <fullName evidence="1">Uncharacterized protein</fullName>
    </submittedName>
</protein>
<evidence type="ECO:0000313" key="2">
    <source>
        <dbReference type="Proteomes" id="UP000475545"/>
    </source>
</evidence>
<name>A0A6L7GVH7_9ACTN</name>